<dbReference type="OrthoDB" id="6813549at2"/>
<feature type="domain" description="Glycosyltransferase 2-like" evidence="3">
    <location>
        <begin position="10"/>
        <end position="123"/>
    </location>
</feature>
<evidence type="ECO:0000256" key="1">
    <source>
        <dbReference type="ARBA" id="ARBA00022676"/>
    </source>
</evidence>
<sequence>MNVSSDKLVSIIIPAYNAQDCISRAINSVLNQTYKNIEIIIINDGSSDKTIDICEGYAKNHKNINLISQENGGVSSARNKGIYLSTGYYICFLDSDDTYEPTFIEALLEKTELNDSDFSYCLFNKLHKNQTLESSKPYQNPHNIILDFLNFDYFDICCLLIRNNFLKEKGITFDEKLPVGEDVLFILECICHGSYSYVPEYLYNYIYRSESIMNKKWAVNDYLVEIEAWEKINTKLSELYNKKDKLEVLKKIRVKVLSLQIQFMWKLLSSGMYKNLNDYISKFSYEQDDLNLTKKPKKTKFRLTLILSKNRFIWSISKMLLTQKKNTISD</sequence>
<dbReference type="EMBL" id="CBXF010000150">
    <property type="protein sequence ID" value="CDL85626.1"/>
    <property type="molecule type" value="Genomic_DNA"/>
</dbReference>
<dbReference type="AlphaFoldDB" id="W1J6Y5"/>
<dbReference type="SUPFAM" id="SSF53448">
    <property type="entry name" value="Nucleotide-diphospho-sugar transferases"/>
    <property type="match status" value="1"/>
</dbReference>
<dbReference type="GeneID" id="97124109"/>
<name>W1J6Y5_9GAMM</name>
<evidence type="ECO:0000313" key="4">
    <source>
        <dbReference type="EMBL" id="CDL85626.1"/>
    </source>
</evidence>
<dbReference type="RefSeq" id="WP_038242137.1">
    <property type="nucleotide sequence ID" value="NZ_CAWLWS010000150.1"/>
</dbReference>
<organism evidence="4 5">
    <name type="scientific">Xenorhabdus szentirmaii DSM 16338</name>
    <dbReference type="NCBI Taxonomy" id="1427518"/>
    <lineage>
        <taxon>Bacteria</taxon>
        <taxon>Pseudomonadati</taxon>
        <taxon>Pseudomonadota</taxon>
        <taxon>Gammaproteobacteria</taxon>
        <taxon>Enterobacterales</taxon>
        <taxon>Morganellaceae</taxon>
        <taxon>Xenorhabdus</taxon>
    </lineage>
</organism>
<dbReference type="GO" id="GO:0016758">
    <property type="term" value="F:hexosyltransferase activity"/>
    <property type="evidence" value="ECO:0007669"/>
    <property type="project" value="UniProtKB-ARBA"/>
</dbReference>
<evidence type="ECO:0000313" key="5">
    <source>
        <dbReference type="Proteomes" id="UP000019202"/>
    </source>
</evidence>
<reference evidence="4" key="1">
    <citation type="submission" date="2013-11" db="EMBL/GenBank/DDBJ databases">
        <title>Draft genome sequence and annotation of the entomopathogenic bacteria, Xenorhabdus cabanillasi strain JM26 and Xenorhabdus szentirmai strain DSM 16338.</title>
        <authorList>
            <person name="Gualtieri M."/>
            <person name="Ogier J.C."/>
            <person name="Pages S."/>
            <person name="Givaudan A."/>
            <person name="Gaudriault S."/>
        </authorList>
    </citation>
    <scope>NUCLEOTIDE SEQUENCE [LARGE SCALE GENOMIC DNA]</scope>
    <source>
        <strain evidence="4">DSM 16338</strain>
    </source>
</reference>
<dbReference type="Pfam" id="PF00535">
    <property type="entry name" value="Glycos_transf_2"/>
    <property type="match status" value="1"/>
</dbReference>
<protein>
    <submittedName>
        <fullName evidence="4">Similar to glycosyltransferase</fullName>
    </submittedName>
</protein>
<dbReference type="STRING" id="1427518.XSR1_860003"/>
<dbReference type="PANTHER" id="PTHR22916:SF51">
    <property type="entry name" value="GLYCOSYLTRANSFERASE EPSH-RELATED"/>
    <property type="match status" value="1"/>
</dbReference>
<keyword evidence="2" id="KW-0808">Transferase</keyword>
<dbReference type="PANTHER" id="PTHR22916">
    <property type="entry name" value="GLYCOSYLTRANSFERASE"/>
    <property type="match status" value="1"/>
</dbReference>
<comment type="caution">
    <text evidence="4">The sequence shown here is derived from an EMBL/GenBank/DDBJ whole genome shotgun (WGS) entry which is preliminary data.</text>
</comment>
<dbReference type="InterPro" id="IPR001173">
    <property type="entry name" value="Glyco_trans_2-like"/>
</dbReference>
<evidence type="ECO:0000259" key="3">
    <source>
        <dbReference type="Pfam" id="PF00535"/>
    </source>
</evidence>
<dbReference type="Gene3D" id="3.90.550.10">
    <property type="entry name" value="Spore Coat Polysaccharide Biosynthesis Protein SpsA, Chain A"/>
    <property type="match status" value="1"/>
</dbReference>
<evidence type="ECO:0000256" key="2">
    <source>
        <dbReference type="ARBA" id="ARBA00022679"/>
    </source>
</evidence>
<accession>W1J6Y5</accession>
<proteinExistence type="predicted"/>
<gene>
    <name evidence="4" type="ORF">XSR1_860003</name>
</gene>
<keyword evidence="1" id="KW-0328">Glycosyltransferase</keyword>
<keyword evidence="5" id="KW-1185">Reference proteome</keyword>
<dbReference type="Proteomes" id="UP000019202">
    <property type="component" value="Unassembled WGS sequence"/>
</dbReference>
<dbReference type="CDD" id="cd00761">
    <property type="entry name" value="Glyco_tranf_GTA_type"/>
    <property type="match status" value="1"/>
</dbReference>
<dbReference type="InterPro" id="IPR029044">
    <property type="entry name" value="Nucleotide-diphossugar_trans"/>
</dbReference>